<proteinExistence type="predicted"/>
<sequence length="78" mass="8855">MYLFALLLVTASISASLSRSDRASHSEVAPPPDQGSAVPGTPLVNDDFLLNDRTLLRKNDRMKRDRWIDDDDGYWPFF</sequence>
<dbReference type="WBParaSite" id="HCON_00110130-00001">
    <property type="protein sequence ID" value="HCON_00110130-00001"/>
    <property type="gene ID" value="HCON_00110130"/>
</dbReference>
<keyword evidence="2" id="KW-0732">Signal</keyword>
<protein>
    <submittedName>
        <fullName evidence="4">Conotoxin</fullName>
    </submittedName>
</protein>
<keyword evidence="3" id="KW-1185">Reference proteome</keyword>
<feature type="region of interest" description="Disordered" evidence="1">
    <location>
        <begin position="20"/>
        <end position="42"/>
    </location>
</feature>
<feature type="signal peptide" evidence="2">
    <location>
        <begin position="1"/>
        <end position="15"/>
    </location>
</feature>
<reference evidence="4" key="1">
    <citation type="submission" date="2020-12" db="UniProtKB">
        <authorList>
            <consortium name="WormBaseParasite"/>
        </authorList>
    </citation>
    <scope>IDENTIFICATION</scope>
    <source>
        <strain evidence="4">MHco3</strain>
    </source>
</reference>
<dbReference type="AlphaFoldDB" id="A0A7I5EAU1"/>
<dbReference type="Proteomes" id="UP000025227">
    <property type="component" value="Unplaced"/>
</dbReference>
<name>A0A7I5EAU1_HAECO</name>
<feature type="chain" id="PRO_5029910651" evidence="2">
    <location>
        <begin position="16"/>
        <end position="78"/>
    </location>
</feature>
<organism evidence="3 4">
    <name type="scientific">Haemonchus contortus</name>
    <name type="common">Barber pole worm</name>
    <dbReference type="NCBI Taxonomy" id="6289"/>
    <lineage>
        <taxon>Eukaryota</taxon>
        <taxon>Metazoa</taxon>
        <taxon>Ecdysozoa</taxon>
        <taxon>Nematoda</taxon>
        <taxon>Chromadorea</taxon>
        <taxon>Rhabditida</taxon>
        <taxon>Rhabditina</taxon>
        <taxon>Rhabditomorpha</taxon>
        <taxon>Strongyloidea</taxon>
        <taxon>Trichostrongylidae</taxon>
        <taxon>Haemonchus</taxon>
    </lineage>
</organism>
<accession>A0A7I5EAU1</accession>
<evidence type="ECO:0000256" key="2">
    <source>
        <dbReference type="SAM" id="SignalP"/>
    </source>
</evidence>
<evidence type="ECO:0000256" key="1">
    <source>
        <dbReference type="SAM" id="MobiDB-lite"/>
    </source>
</evidence>
<evidence type="ECO:0000313" key="4">
    <source>
        <dbReference type="WBParaSite" id="HCON_00110130-00001"/>
    </source>
</evidence>
<evidence type="ECO:0000313" key="3">
    <source>
        <dbReference type="Proteomes" id="UP000025227"/>
    </source>
</evidence>